<evidence type="ECO:0000259" key="7">
    <source>
        <dbReference type="PROSITE" id="PS50090"/>
    </source>
</evidence>
<reference evidence="9 10" key="2">
    <citation type="submission" date="2018-11" db="EMBL/GenBank/DDBJ databases">
        <authorList>
            <consortium name="Pathogen Informatics"/>
        </authorList>
    </citation>
    <scope>NUCLEOTIDE SEQUENCE [LARGE SCALE GENOMIC DNA]</scope>
</reference>
<dbReference type="OrthoDB" id="2143914at2759"/>
<evidence type="ECO:0000259" key="8">
    <source>
        <dbReference type="PROSITE" id="PS51294"/>
    </source>
</evidence>
<feature type="compositionally biased region" description="Basic residues" evidence="6">
    <location>
        <begin position="1073"/>
        <end position="1089"/>
    </location>
</feature>
<evidence type="ECO:0000256" key="4">
    <source>
        <dbReference type="ARBA" id="ARBA00023163"/>
    </source>
</evidence>
<dbReference type="GO" id="GO:0019185">
    <property type="term" value="C:snRNA-activating protein complex"/>
    <property type="evidence" value="ECO:0007669"/>
    <property type="project" value="TreeGrafter"/>
</dbReference>
<dbReference type="InterPro" id="IPR009057">
    <property type="entry name" value="Homeodomain-like_sf"/>
</dbReference>
<dbReference type="InterPro" id="IPR001005">
    <property type="entry name" value="SANT/Myb"/>
</dbReference>
<dbReference type="PANTHER" id="PTHR46621">
    <property type="entry name" value="SNRNA-ACTIVATING PROTEIN COMPLEX SUBUNIT 4"/>
    <property type="match status" value="1"/>
</dbReference>
<dbReference type="Gene3D" id="1.10.10.60">
    <property type="entry name" value="Homeodomain-like"/>
    <property type="match status" value="4"/>
</dbReference>
<feature type="domain" description="Myb-like" evidence="7">
    <location>
        <begin position="302"/>
        <end position="353"/>
    </location>
</feature>
<evidence type="ECO:0000313" key="10">
    <source>
        <dbReference type="Proteomes" id="UP000267096"/>
    </source>
</evidence>
<comment type="subcellular location">
    <subcellularLocation>
        <location evidence="1">Nucleus</location>
    </subcellularLocation>
</comment>
<feature type="compositionally biased region" description="Basic and acidic residues" evidence="6">
    <location>
        <begin position="1090"/>
        <end position="1099"/>
    </location>
</feature>
<dbReference type="GO" id="GO:0042796">
    <property type="term" value="P:snRNA transcription by RNA polymerase III"/>
    <property type="evidence" value="ECO:0007669"/>
    <property type="project" value="TreeGrafter"/>
</dbReference>
<dbReference type="GO" id="GO:0005634">
    <property type="term" value="C:nucleus"/>
    <property type="evidence" value="ECO:0007669"/>
    <property type="project" value="UniProtKB-SubCell"/>
</dbReference>
<feature type="domain" description="Myb-like" evidence="7">
    <location>
        <begin position="461"/>
        <end position="545"/>
    </location>
</feature>
<name>A0A158PPI3_ANISI</name>
<feature type="region of interest" description="Disordered" evidence="6">
    <location>
        <begin position="962"/>
        <end position="1214"/>
    </location>
</feature>
<dbReference type="GO" id="GO:0001006">
    <property type="term" value="F:RNA polymerase III type 3 promoter sequence-specific DNA binding"/>
    <property type="evidence" value="ECO:0007669"/>
    <property type="project" value="TreeGrafter"/>
</dbReference>
<feature type="compositionally biased region" description="Low complexity" evidence="6">
    <location>
        <begin position="1040"/>
        <end position="1063"/>
    </location>
</feature>
<feature type="domain" description="HTH myb-type" evidence="8">
    <location>
        <begin position="409"/>
        <end position="464"/>
    </location>
</feature>
<gene>
    <name evidence="9" type="ORF">ASIM_LOCUS14160</name>
</gene>
<dbReference type="InterPro" id="IPR017930">
    <property type="entry name" value="Myb_dom"/>
</dbReference>
<reference evidence="11" key="1">
    <citation type="submission" date="2016-04" db="UniProtKB">
        <authorList>
            <consortium name="WormBaseParasite"/>
        </authorList>
    </citation>
    <scope>IDENTIFICATION</scope>
</reference>
<feature type="domain" description="Myb-like" evidence="7">
    <location>
        <begin position="361"/>
        <end position="408"/>
    </location>
</feature>
<dbReference type="InterPro" id="IPR051575">
    <property type="entry name" value="Myb-like_DNA-bd"/>
</dbReference>
<feature type="compositionally biased region" description="Basic and acidic residues" evidence="6">
    <location>
        <begin position="918"/>
        <end position="939"/>
    </location>
</feature>
<keyword evidence="4" id="KW-0804">Transcription</keyword>
<evidence type="ECO:0000256" key="1">
    <source>
        <dbReference type="ARBA" id="ARBA00004123"/>
    </source>
</evidence>
<dbReference type="GO" id="GO:0042795">
    <property type="term" value="P:snRNA transcription by RNA polymerase II"/>
    <property type="evidence" value="ECO:0007669"/>
    <property type="project" value="TreeGrafter"/>
</dbReference>
<dbReference type="GO" id="GO:0000978">
    <property type="term" value="F:RNA polymerase II cis-regulatory region sequence-specific DNA binding"/>
    <property type="evidence" value="ECO:0007669"/>
    <property type="project" value="TreeGrafter"/>
</dbReference>
<protein>
    <submittedName>
        <fullName evidence="11">snRNA-activating protein complex subunit 4 (inferred by orthology to a human protein)</fullName>
    </submittedName>
</protein>
<feature type="compositionally biased region" description="Polar residues" evidence="6">
    <location>
        <begin position="1136"/>
        <end position="1149"/>
    </location>
</feature>
<accession>A0A158PPI3</accession>
<organism evidence="11">
    <name type="scientific">Anisakis simplex</name>
    <name type="common">Herring worm</name>
    <dbReference type="NCBI Taxonomy" id="6269"/>
    <lineage>
        <taxon>Eukaryota</taxon>
        <taxon>Metazoa</taxon>
        <taxon>Ecdysozoa</taxon>
        <taxon>Nematoda</taxon>
        <taxon>Chromadorea</taxon>
        <taxon>Rhabditida</taxon>
        <taxon>Spirurina</taxon>
        <taxon>Ascaridomorpha</taxon>
        <taxon>Ascaridoidea</taxon>
        <taxon>Anisakidae</taxon>
        <taxon>Anisakis</taxon>
        <taxon>Anisakis simplex complex</taxon>
    </lineage>
</organism>
<dbReference type="Pfam" id="PF13921">
    <property type="entry name" value="Myb_DNA-bind_6"/>
    <property type="match status" value="2"/>
</dbReference>
<evidence type="ECO:0000313" key="11">
    <source>
        <dbReference type="WBParaSite" id="ASIM_0001475001-mRNA-1"/>
    </source>
</evidence>
<keyword evidence="3" id="KW-0238">DNA-binding</keyword>
<feature type="compositionally biased region" description="Polar residues" evidence="6">
    <location>
        <begin position="1105"/>
        <end position="1122"/>
    </location>
</feature>
<proteinExistence type="predicted"/>
<dbReference type="PROSITE" id="PS50090">
    <property type="entry name" value="MYB_LIKE"/>
    <property type="match status" value="4"/>
</dbReference>
<evidence type="ECO:0000313" key="9">
    <source>
        <dbReference type="EMBL" id="VDK51640.1"/>
    </source>
</evidence>
<dbReference type="EMBL" id="UYRR01031639">
    <property type="protein sequence ID" value="VDK51640.1"/>
    <property type="molecule type" value="Genomic_DNA"/>
</dbReference>
<dbReference type="SMART" id="SM00717">
    <property type="entry name" value="SANT"/>
    <property type="match status" value="5"/>
</dbReference>
<feature type="domain" description="Myb-like" evidence="7">
    <location>
        <begin position="409"/>
        <end position="460"/>
    </location>
</feature>
<keyword evidence="2" id="KW-0805">Transcription regulation</keyword>
<feature type="region of interest" description="Disordered" evidence="6">
    <location>
        <begin position="918"/>
        <end position="941"/>
    </location>
</feature>
<feature type="region of interest" description="Disordered" evidence="6">
    <location>
        <begin position="1"/>
        <end position="40"/>
    </location>
</feature>
<sequence>MFTNPKCGSAATETPDMASERSLEDAEGQNTSNYMELPPLVEDDDEGIGIMVYNADEHSVQFDNNIPSTSTFGIHQGATSGNSFDRNLLIRTLEAKGHYEFALLRIISRVEHAIRANQTQQKLVEMELKRIQHEDDTLRDNKKVPLQLFFPPYFKDLHDMVDLFVPSVNSEAKRRSVDNVYNLLVREEKKWTPTELNKLHVAVLKSVMEKKIESFVAKRECVLEKLRKSGQETSTDEKEQWRKRVEHLNRSIHYHLSLPKEEILACDKNDYSDVDWLKISNVDFLCTRTAKQIRLKWVNEQSPRWSKSAWLRKEFKFLQSLNKEYSIDWNTVASQMNTRRTPFQCIQKYKSSIVPLLYSKPWSKAEDNKLLILVKALKTNSIIPWIVVSTFFDNRSQYEIRNRYEQFSLPGRTYGKWNMAEDVALLCAVGRYGNQDWTSVANMIGSRSRTQCRERWVNMFNNRISDKPWTLDEDEQLLEGIKKFGKGEFYRWILINRLKLLRFYFASVCSAVIYLVISSGKWSQICVMIPQRSANDCKMRFRSLINSKLKILTDPCGQASFRSDAILSRRKRRSEVGKYFTKLVNFWRGGDQEESIVREPKQEVCDDEEDGLNEPVVATTKSGSNKGCDTDGADSIKNRMKLLNQLQITSDMLDETTLSIVRRYCGDESLLSCCKRAQLLDEEEQFRFNSWIDQLEDDQAKKSFIVDSLLDLIPRCDQRQSNKQDILDRLRIHYEVYDYFDKQLIEVVLNHLEEGTTPTPLTPCMGTMTILDEIKMKLRSLLFWPMLMDRAVESETSWKMRLTQNGLREEKIKEYNQTDSKLSLLRAMQTEEDGCPYPMKELTVKDVLKRCLSNNSLASEYESLGIDSKSTVAEYLASKYKLMKQKPEDLERLARLDESIEGVRTRVKNMSEEEVKGIGDEESEMKNKIKKPKAVDGKKNMKRTFPGALNCEVNKEEEEMRECMQERSWEQLNDGEHPAKHTDEKPMENQMNTESVEIKDVEKNSDNPDLGTRSKKTTSSNNNDDASRNSSDDDEKDSNDSNINNGPNDNKNNDGNASNSNIDKANQHSAPKPNRKRKKNVNSPNRRRKSNETEKKAANDEVNAISESHSIGSDNSASNAESPRNRKRQKLDNQRNETVSAACSSSSPNIAKITPKKDIILKSPNECTKQIKRRRVTHQNSTQPNKAPPKRVQNAEVRRKSQRLRKRIDTIHSS</sequence>
<feature type="compositionally biased region" description="Basic and acidic residues" evidence="6">
    <location>
        <begin position="962"/>
        <end position="987"/>
    </location>
</feature>
<feature type="compositionally biased region" description="Basic and acidic residues" evidence="6">
    <location>
        <begin position="996"/>
        <end position="1006"/>
    </location>
</feature>
<dbReference type="AlphaFoldDB" id="A0A158PPI3"/>
<dbReference type="CDD" id="cd00167">
    <property type="entry name" value="SANT"/>
    <property type="match status" value="2"/>
</dbReference>
<keyword evidence="5" id="KW-0539">Nucleus</keyword>
<evidence type="ECO:0000256" key="2">
    <source>
        <dbReference type="ARBA" id="ARBA00023015"/>
    </source>
</evidence>
<keyword evidence="10" id="KW-1185">Reference proteome</keyword>
<dbReference type="PROSITE" id="PS51294">
    <property type="entry name" value="HTH_MYB"/>
    <property type="match status" value="1"/>
</dbReference>
<evidence type="ECO:0000256" key="3">
    <source>
        <dbReference type="ARBA" id="ARBA00023125"/>
    </source>
</evidence>
<dbReference type="WBParaSite" id="ASIM_0001475001-mRNA-1">
    <property type="protein sequence ID" value="ASIM_0001475001-mRNA-1"/>
    <property type="gene ID" value="ASIM_0001475001"/>
</dbReference>
<evidence type="ECO:0000256" key="6">
    <source>
        <dbReference type="SAM" id="MobiDB-lite"/>
    </source>
</evidence>
<dbReference type="PANTHER" id="PTHR46621:SF1">
    <property type="entry name" value="SNRNA-ACTIVATING PROTEIN COMPLEX SUBUNIT 4"/>
    <property type="match status" value="1"/>
</dbReference>
<evidence type="ECO:0000256" key="5">
    <source>
        <dbReference type="ARBA" id="ARBA00023242"/>
    </source>
</evidence>
<dbReference type="Proteomes" id="UP000267096">
    <property type="component" value="Unassembled WGS sequence"/>
</dbReference>
<dbReference type="SUPFAM" id="SSF46689">
    <property type="entry name" value="Homeodomain-like"/>
    <property type="match status" value="3"/>
</dbReference>